<dbReference type="NCBIfam" id="TIGR04183">
    <property type="entry name" value="Por_Secre_tail"/>
    <property type="match status" value="1"/>
</dbReference>
<dbReference type="InterPro" id="IPR026444">
    <property type="entry name" value="Secre_tail"/>
</dbReference>
<proteinExistence type="predicted"/>
<protein>
    <recommendedName>
        <fullName evidence="3">Secretion system C-terminal sorting domain-containing protein</fullName>
    </recommendedName>
</protein>
<evidence type="ECO:0000313" key="2">
    <source>
        <dbReference type="Proteomes" id="UP000179243"/>
    </source>
</evidence>
<comment type="caution">
    <text evidence="1">The sequence shown here is derived from an EMBL/GenBank/DDBJ whole genome shotgun (WGS) entry which is preliminary data.</text>
</comment>
<evidence type="ECO:0000313" key="1">
    <source>
        <dbReference type="EMBL" id="OGK02966.1"/>
    </source>
</evidence>
<accession>A0A1F7F8W5</accession>
<sequence>MNKSTNLLLCLLLIIFASIAQGGEKILLQGKYLNLVGGFNVPNVMKDKKALIWTAGQIDKLPGTNRWAINHPAGYVLELIEPDSIGAVGEPWPTMTEGRSRGAFDGVDKINPSGVFWLSENELLTSARKSYRGPFERTWMAKINLETDEETRYVIISDSAQVTGDFHMMQGLGSGFMRVADTAWANTNANGNNFLLGRGGYDVLGSPQGPALGVWNIGDSNATYLLDFPMDYPARRDPYYTYGDEEAKPLPIWWEPDSVGGCWDRGYWQAGDIGGLAYINHPQVKGIIATHNLARGILDYDAQGDGGSGRFFLVEDPAVFYSTASSGGNRGDHESRTQNAVYPKGVYGRVGRVYDPDHLAEVADGTRKPWECASVDFEWPRTGIDWVEEGGGRATLLGAVHWDDERQLLWLVIAMPEVKLVAYEIVVDDNRPEQPVLLPEGWEPEQNKIESGKRLEIESDEEIVVSPNPFNPVAVIKIDVARTHIDNNATVAIYNANGVCVHTFVRALYNDDSDKKKYNAHPISNTYTWNAASQPSGIYIVKATVGNRVLSKRITLIK</sequence>
<dbReference type="EMBL" id="MFYX01000099">
    <property type="protein sequence ID" value="OGK02966.1"/>
    <property type="molecule type" value="Genomic_DNA"/>
</dbReference>
<dbReference type="AlphaFoldDB" id="A0A1F7F8W5"/>
<dbReference type="Proteomes" id="UP000179243">
    <property type="component" value="Unassembled WGS sequence"/>
</dbReference>
<reference evidence="1 2" key="1">
    <citation type="journal article" date="2016" name="Nat. Commun.">
        <title>Thousands of microbial genomes shed light on interconnected biogeochemical processes in an aquifer system.</title>
        <authorList>
            <person name="Anantharaman K."/>
            <person name="Brown C.T."/>
            <person name="Hug L.A."/>
            <person name="Sharon I."/>
            <person name="Castelle C.J."/>
            <person name="Probst A.J."/>
            <person name="Thomas B.C."/>
            <person name="Singh A."/>
            <person name="Wilkins M.J."/>
            <person name="Karaoz U."/>
            <person name="Brodie E.L."/>
            <person name="Williams K.H."/>
            <person name="Hubbard S.S."/>
            <person name="Banfield J.F."/>
        </authorList>
    </citation>
    <scope>NUCLEOTIDE SEQUENCE [LARGE SCALE GENOMIC DNA]</scope>
</reference>
<name>A0A1F7F8W5_UNCRA</name>
<organism evidence="1 2">
    <name type="scientific">Candidatus Raymondbacteria bacterium RIFOXYD12_FULL_49_13</name>
    <dbReference type="NCBI Taxonomy" id="1817890"/>
    <lineage>
        <taxon>Bacteria</taxon>
        <taxon>Raymondiibacteriota</taxon>
    </lineage>
</organism>
<gene>
    <name evidence="1" type="ORF">A2519_06360</name>
</gene>
<evidence type="ECO:0008006" key="3">
    <source>
        <dbReference type="Google" id="ProtNLM"/>
    </source>
</evidence>